<name>A0AA89BMY7_PINIB</name>
<dbReference type="Pfam" id="PF07801">
    <property type="entry name" value="DUF1647"/>
    <property type="match status" value="1"/>
</dbReference>
<dbReference type="PANTHER" id="PTHR31389">
    <property type="entry name" value="LD39211P"/>
    <property type="match status" value="1"/>
</dbReference>
<gene>
    <name evidence="1" type="ORF">FSP39_024056</name>
</gene>
<dbReference type="PANTHER" id="PTHR31389:SF4">
    <property type="entry name" value="LD39211P"/>
    <property type="match status" value="1"/>
</dbReference>
<proteinExistence type="predicted"/>
<comment type="caution">
    <text evidence="1">The sequence shown here is derived from an EMBL/GenBank/DDBJ whole genome shotgun (WGS) entry which is preliminary data.</text>
</comment>
<dbReference type="Proteomes" id="UP001186944">
    <property type="component" value="Unassembled WGS sequence"/>
</dbReference>
<sequence length="374" mass="44292">MNKCVIDVPTLLPPAWKLADDHGVQACSVLHKRDKHKNVSVMVNKWSNYFLNLTEKFKPDLYTMNTSYACHETFSEGFASNIHRILNYKVMRNAPCIVQDFAVNRRKFIRDRSLSLGNRLIFPVIVTASSSDHFYETQALLWSINARLRPLFHNIKVVLYDIGFTESESQRMRDNCGCEVRKFDFDSFPEHVRDAKTYAWKPLVILEAIYEFEFIVWVDASIRFKGYRSDWKKLLEKARETGILLQQNPKWKVKDQTKPDTFRILEEPECLFDYPELESGWILIQRNWFTMNVIIQPWCACALTKHCLTHPFPTYLKSCSKDLWKFLMNTRCHRFDQSVLNIILIRIFNKYRKLVEFDRSSLGTIERGTFRHTF</sequence>
<reference evidence="1" key="1">
    <citation type="submission" date="2019-08" db="EMBL/GenBank/DDBJ databases">
        <title>The improved chromosome-level genome for the pearl oyster Pinctada fucata martensii using PacBio sequencing and Hi-C.</title>
        <authorList>
            <person name="Zheng Z."/>
        </authorList>
    </citation>
    <scope>NUCLEOTIDE SEQUENCE</scope>
    <source>
        <strain evidence="1">ZZ-2019</strain>
        <tissue evidence="1">Adductor muscle</tissue>
    </source>
</reference>
<protein>
    <submittedName>
        <fullName evidence="1">Uncharacterized protein</fullName>
    </submittedName>
</protein>
<organism evidence="1 2">
    <name type="scientific">Pinctada imbricata</name>
    <name type="common">Atlantic pearl-oyster</name>
    <name type="synonym">Pinctada martensii</name>
    <dbReference type="NCBI Taxonomy" id="66713"/>
    <lineage>
        <taxon>Eukaryota</taxon>
        <taxon>Metazoa</taxon>
        <taxon>Spiralia</taxon>
        <taxon>Lophotrochozoa</taxon>
        <taxon>Mollusca</taxon>
        <taxon>Bivalvia</taxon>
        <taxon>Autobranchia</taxon>
        <taxon>Pteriomorphia</taxon>
        <taxon>Pterioida</taxon>
        <taxon>Pterioidea</taxon>
        <taxon>Pteriidae</taxon>
        <taxon>Pinctada</taxon>
    </lineage>
</organism>
<accession>A0AA89BMY7</accession>
<dbReference type="AlphaFoldDB" id="A0AA89BMY7"/>
<keyword evidence="2" id="KW-1185">Reference proteome</keyword>
<dbReference type="InterPro" id="IPR012444">
    <property type="entry name" value="DUF1647"/>
</dbReference>
<dbReference type="EMBL" id="VSWD01000011">
    <property type="protein sequence ID" value="KAK3088812.1"/>
    <property type="molecule type" value="Genomic_DNA"/>
</dbReference>
<evidence type="ECO:0000313" key="2">
    <source>
        <dbReference type="Proteomes" id="UP001186944"/>
    </source>
</evidence>
<evidence type="ECO:0000313" key="1">
    <source>
        <dbReference type="EMBL" id="KAK3088812.1"/>
    </source>
</evidence>